<accession>A0A445MXD0</accession>
<name>A0A445MXD0_9BACT</name>
<evidence type="ECO:0000313" key="1">
    <source>
        <dbReference type="EMBL" id="SPD74125.1"/>
    </source>
</evidence>
<organism evidence="1">
    <name type="scientific">uncultured Desulfobacterium sp</name>
    <dbReference type="NCBI Taxonomy" id="201089"/>
    <lineage>
        <taxon>Bacteria</taxon>
        <taxon>Pseudomonadati</taxon>
        <taxon>Thermodesulfobacteriota</taxon>
        <taxon>Desulfobacteria</taxon>
        <taxon>Desulfobacterales</taxon>
        <taxon>Desulfobacteriaceae</taxon>
        <taxon>Desulfobacterium</taxon>
        <taxon>environmental samples</taxon>
    </lineage>
</organism>
<sequence length="71" mass="8397">MIKLFMLHTTSFIIHDELTYLEKELYINFSLFQGTETAGNTRGRSISKFLRDLYARCKLSPRAGRRKELRL</sequence>
<dbReference type="EMBL" id="OJIN01000119">
    <property type="protein sequence ID" value="SPD74125.1"/>
    <property type="molecule type" value="Genomic_DNA"/>
</dbReference>
<reference evidence="1" key="1">
    <citation type="submission" date="2018-01" db="EMBL/GenBank/DDBJ databases">
        <authorList>
            <person name="Regsiter A."/>
            <person name="William W."/>
        </authorList>
    </citation>
    <scope>NUCLEOTIDE SEQUENCE</scope>
    <source>
        <strain evidence="1">TRIP AH-1</strain>
    </source>
</reference>
<dbReference type="AlphaFoldDB" id="A0A445MXD0"/>
<protein>
    <submittedName>
        <fullName evidence="1">Uncharacterized protein</fullName>
    </submittedName>
</protein>
<gene>
    <name evidence="1" type="ORF">PITCH_A2050013</name>
</gene>
<proteinExistence type="predicted"/>